<dbReference type="EMBL" id="JAKTTI010000043">
    <property type="protein sequence ID" value="MCH1627491.1"/>
    <property type="molecule type" value="Genomic_DNA"/>
</dbReference>
<evidence type="ECO:0000313" key="3">
    <source>
        <dbReference type="Proteomes" id="UP001431131"/>
    </source>
</evidence>
<sequence length="233" mass="26526">MPHQKFQSANIKPRYSKGQISVFGINSVYPRPPWIAAWWSAAFPGFGHMFIGKYLHGFVLIIWELVVNSMSNLNMGIALSFQGSFEEATASLNQEWALLYVAVYIYSIWDSYRCAVEISKNHSLSEIEDAPVTPSDVNFFDVVSLDKKHPWVGMLWSAFTPGLGQLYSGSTVVGTFVLAWWIFVCYKAMAIRTWLYSFLGDFSSVTAIVDWQWFLFFAFHVRFCNLSGVCISE</sequence>
<comment type="caution">
    <text evidence="2">The sequence shown here is derived from an EMBL/GenBank/DDBJ whole genome shotgun (WGS) entry which is preliminary data.</text>
</comment>
<dbReference type="AlphaFoldDB" id="A0AAW5EDG9"/>
<evidence type="ECO:0000313" key="2">
    <source>
        <dbReference type="EMBL" id="MCH1627491.1"/>
    </source>
</evidence>
<keyword evidence="3" id="KW-1185">Reference proteome</keyword>
<accession>A0AAW5EDG9</accession>
<name>A0AAW5EDG9_9BACI</name>
<dbReference type="Proteomes" id="UP001431131">
    <property type="component" value="Unassembled WGS sequence"/>
</dbReference>
<feature type="transmembrane region" description="Helical" evidence="1">
    <location>
        <begin position="198"/>
        <end position="219"/>
    </location>
</feature>
<organism evidence="2 3">
    <name type="scientific">Fredinandcohnia quinoae</name>
    <dbReference type="NCBI Taxonomy" id="2918902"/>
    <lineage>
        <taxon>Bacteria</taxon>
        <taxon>Bacillati</taxon>
        <taxon>Bacillota</taxon>
        <taxon>Bacilli</taxon>
        <taxon>Bacillales</taxon>
        <taxon>Bacillaceae</taxon>
        <taxon>Fredinandcohnia</taxon>
    </lineage>
</organism>
<protein>
    <submittedName>
        <fullName evidence="2">Uncharacterized protein</fullName>
    </submittedName>
</protein>
<dbReference type="RefSeq" id="WP_240257411.1">
    <property type="nucleotide sequence ID" value="NZ_JAKTTI010000043.1"/>
</dbReference>
<keyword evidence="1" id="KW-0472">Membrane</keyword>
<gene>
    <name evidence="2" type="ORF">MJG50_19320</name>
</gene>
<reference evidence="2" key="1">
    <citation type="submission" date="2022-02" db="EMBL/GenBank/DDBJ databases">
        <title>Fredinandcohnia quinoae sp. nov. isolated from Chenopodium quinoa seeds.</title>
        <authorList>
            <person name="Saati-Santamaria Z."/>
            <person name="Flores-Felix J.D."/>
            <person name="Igual J.M."/>
            <person name="Velazquez E."/>
            <person name="Garcia-Fraile P."/>
            <person name="Martinez-Molina E."/>
        </authorList>
    </citation>
    <scope>NUCLEOTIDE SEQUENCE</scope>
    <source>
        <strain evidence="2">SECRCQ15</strain>
    </source>
</reference>
<proteinExistence type="predicted"/>
<feature type="transmembrane region" description="Helical" evidence="1">
    <location>
        <begin position="166"/>
        <end position="186"/>
    </location>
</feature>
<keyword evidence="1" id="KW-0812">Transmembrane</keyword>
<evidence type="ECO:0000256" key="1">
    <source>
        <dbReference type="SAM" id="Phobius"/>
    </source>
</evidence>
<keyword evidence="1" id="KW-1133">Transmembrane helix</keyword>